<evidence type="ECO:0000256" key="2">
    <source>
        <dbReference type="SAM" id="SignalP"/>
    </source>
</evidence>
<keyword evidence="2" id="KW-0732">Signal</keyword>
<dbReference type="EMBL" id="QDKG01000003">
    <property type="protein sequence ID" value="PVH25356.1"/>
    <property type="molecule type" value="Genomic_DNA"/>
</dbReference>
<gene>
    <name evidence="4" type="ORF">DC487_10585</name>
</gene>
<keyword evidence="5" id="KW-1185">Reference proteome</keyword>
<dbReference type="AlphaFoldDB" id="A0A2T8HIS8"/>
<feature type="region of interest" description="Disordered" evidence="1">
    <location>
        <begin position="22"/>
        <end position="50"/>
    </location>
</feature>
<accession>A0A2T8HIS8</accession>
<proteinExistence type="predicted"/>
<organism evidence="4 5">
    <name type="scientific">Sphingobacterium corticibacter</name>
    <dbReference type="NCBI Taxonomy" id="2171749"/>
    <lineage>
        <taxon>Bacteria</taxon>
        <taxon>Pseudomonadati</taxon>
        <taxon>Bacteroidota</taxon>
        <taxon>Sphingobacteriia</taxon>
        <taxon>Sphingobacteriales</taxon>
        <taxon>Sphingobacteriaceae</taxon>
        <taxon>Sphingobacterium</taxon>
    </lineage>
</organism>
<evidence type="ECO:0000259" key="3">
    <source>
        <dbReference type="Pfam" id="PF07995"/>
    </source>
</evidence>
<feature type="compositionally biased region" description="Polar residues" evidence="1">
    <location>
        <begin position="22"/>
        <end position="41"/>
    </location>
</feature>
<evidence type="ECO:0000313" key="5">
    <source>
        <dbReference type="Proteomes" id="UP000245627"/>
    </source>
</evidence>
<dbReference type="OrthoDB" id="9770043at2"/>
<protein>
    <submittedName>
        <fullName evidence="4">Glucose dehydrogenase</fullName>
    </submittedName>
</protein>
<feature type="domain" description="Glucose/Sorbosone dehydrogenase" evidence="3">
    <location>
        <begin position="81"/>
        <end position="412"/>
    </location>
</feature>
<name>A0A2T8HIS8_9SPHI</name>
<sequence>MKNVKFMIPTALAVALMTSASCSGTNSTAENPDNGSDTTSYPPVEKNKANTDYKPAFEGQTRIAGVKTSTAFEGKMITDALTSPWGIVELPDGRLLVAEKAGNMRIVDAATAKVSEPITGLPKVDDNGQGGLLGLTLDPSFESNRMVYWVFSEPAANGNHTAVAKGKLAADDSKIENAQVIYRALPTYDGKLHYGGRIVFDKDGNLFVSTGERSDLETRPQSQDLKSALGKILRITTDGKAVAGNPFEGQADALPEIYSYGHRNTQGLAFHPETGELWNSEFGPRGGDEINLIKAGNNYGWPVITYGLEYSGDQIGTPVIQQKEGMEQPVYYWDPVLSPSGMTFYKGSNVPEWKNNLFISGLSSTHIARIVIKDNKVVGEERLLASEGQRFRDITQGKGGALYTVTDSGRLYKIDKK</sequence>
<dbReference type="InterPro" id="IPR012938">
    <property type="entry name" value="Glc/Sorbosone_DH"/>
</dbReference>
<evidence type="ECO:0000313" key="4">
    <source>
        <dbReference type="EMBL" id="PVH25356.1"/>
    </source>
</evidence>
<dbReference type="Gene3D" id="2.120.10.30">
    <property type="entry name" value="TolB, C-terminal domain"/>
    <property type="match status" value="1"/>
</dbReference>
<dbReference type="PANTHER" id="PTHR19328:SF75">
    <property type="entry name" value="ALDOSE SUGAR DEHYDROGENASE YLII"/>
    <property type="match status" value="1"/>
</dbReference>
<reference evidence="4 5" key="1">
    <citation type="submission" date="2018-04" db="EMBL/GenBank/DDBJ databases">
        <title>Sphingobacterium cortibacter sp. nov.</title>
        <authorList>
            <person name="Li Y."/>
        </authorList>
    </citation>
    <scope>NUCLEOTIDE SEQUENCE [LARGE SCALE GENOMIC DNA]</scope>
    <source>
        <strain evidence="4 5">2c-3</strain>
    </source>
</reference>
<evidence type="ECO:0000256" key="1">
    <source>
        <dbReference type="SAM" id="MobiDB-lite"/>
    </source>
</evidence>
<dbReference type="RefSeq" id="WP_116775943.1">
    <property type="nucleotide sequence ID" value="NZ_QDKG01000003.1"/>
</dbReference>
<dbReference type="PROSITE" id="PS51257">
    <property type="entry name" value="PROKAR_LIPOPROTEIN"/>
    <property type="match status" value="1"/>
</dbReference>
<dbReference type="Proteomes" id="UP000245627">
    <property type="component" value="Unassembled WGS sequence"/>
</dbReference>
<feature type="chain" id="PRO_5015403062" evidence="2">
    <location>
        <begin position="24"/>
        <end position="417"/>
    </location>
</feature>
<comment type="caution">
    <text evidence="4">The sequence shown here is derived from an EMBL/GenBank/DDBJ whole genome shotgun (WGS) entry which is preliminary data.</text>
</comment>
<dbReference type="SUPFAM" id="SSF50952">
    <property type="entry name" value="Soluble quinoprotein glucose dehydrogenase"/>
    <property type="match status" value="1"/>
</dbReference>
<dbReference type="InterPro" id="IPR011042">
    <property type="entry name" value="6-blade_b-propeller_TolB-like"/>
</dbReference>
<dbReference type="Pfam" id="PF07995">
    <property type="entry name" value="GSDH"/>
    <property type="match status" value="1"/>
</dbReference>
<dbReference type="PANTHER" id="PTHR19328">
    <property type="entry name" value="HEDGEHOG-INTERACTING PROTEIN"/>
    <property type="match status" value="1"/>
</dbReference>
<feature type="signal peptide" evidence="2">
    <location>
        <begin position="1"/>
        <end position="23"/>
    </location>
</feature>
<dbReference type="InterPro" id="IPR011041">
    <property type="entry name" value="Quinoprot_gluc/sorb_DH_b-prop"/>
</dbReference>